<feature type="signal peptide" evidence="1">
    <location>
        <begin position="1"/>
        <end position="22"/>
    </location>
</feature>
<sequence>MMLYKKYISFIFFISSITLTIAQNAFQNSGNVQLHDGAQIGFHTNLVNNGTLNNYIGFAGFYADNEARTISGTNKITFFNVEIDALQNLELYNSLGVRNQLSFINGQVITPRNNTDISFDFIDYDFYAGEDNERHIDGYASLKQGNKNTSNFTFPVGDGVMLRPMSLPHTNKYYFFKGAYFYEDPNFPTNFTANFLTDQKQAIIENISNIEFWDLDGKNETQITLTWNSRSDISSLANQISQLIVVGWSKTENQWVNLDVLEVTGDLYEGTITSAAFVPNEYEVITIGSLLDDEINTDNNNILISPNRDNLNDYLVFDEVNEYAHNKLVIYNRWGNIVYQTEDYKNDWDGTSNGRSTINREDKLPAATYFYYLELGDEPNAYQKLKKGWVYINR</sequence>
<protein>
    <submittedName>
        <fullName evidence="2">Gliding motility-associated C-terminal domain-containing protein</fullName>
    </submittedName>
</protein>
<dbReference type="Proteomes" id="UP001149303">
    <property type="component" value="Unassembled WGS sequence"/>
</dbReference>
<feature type="chain" id="PRO_5040898406" evidence="1">
    <location>
        <begin position="23"/>
        <end position="394"/>
    </location>
</feature>
<dbReference type="Pfam" id="PF13585">
    <property type="entry name" value="CHU_C"/>
    <property type="match status" value="1"/>
</dbReference>
<accession>A0A9X4ERS2</accession>
<dbReference type="AlphaFoldDB" id="A0A9X4ERS2"/>
<keyword evidence="1" id="KW-0732">Signal</keyword>
<gene>
    <name evidence="2" type="ORF">LCI24_09340</name>
</gene>
<evidence type="ECO:0000313" key="3">
    <source>
        <dbReference type="Proteomes" id="UP001149303"/>
    </source>
</evidence>
<dbReference type="InterPro" id="IPR026341">
    <property type="entry name" value="T9SS_type_B"/>
</dbReference>
<dbReference type="EMBL" id="JAIWJY010000005">
    <property type="protein sequence ID" value="MDE1207000.1"/>
    <property type="molecule type" value="Genomic_DNA"/>
</dbReference>
<evidence type="ECO:0000256" key="1">
    <source>
        <dbReference type="SAM" id="SignalP"/>
    </source>
</evidence>
<reference evidence="2" key="1">
    <citation type="submission" date="2021-09" db="EMBL/GenBank/DDBJ databases">
        <authorList>
            <person name="Smyrli M."/>
        </authorList>
    </citation>
    <scope>NUCLEOTIDE SEQUENCE</scope>
    <source>
        <strain evidence="2">LAR25</strain>
    </source>
</reference>
<name>A0A9X4ERS2_9FLAO</name>
<dbReference type="NCBIfam" id="TIGR04131">
    <property type="entry name" value="Bac_Flav_CTERM"/>
    <property type="match status" value="1"/>
</dbReference>
<dbReference type="RefSeq" id="WP_274640141.1">
    <property type="nucleotide sequence ID" value="NZ_JAIWJY010000005.1"/>
</dbReference>
<keyword evidence="3" id="KW-1185">Reference proteome</keyword>
<comment type="caution">
    <text evidence="2">The sequence shown here is derived from an EMBL/GenBank/DDBJ whole genome shotgun (WGS) entry which is preliminary data.</text>
</comment>
<evidence type="ECO:0000313" key="2">
    <source>
        <dbReference type="EMBL" id="MDE1207000.1"/>
    </source>
</evidence>
<proteinExistence type="predicted"/>
<organism evidence="2 3">
    <name type="scientific">Tenacibaculum larymnensis</name>
    <dbReference type="NCBI Taxonomy" id="2878201"/>
    <lineage>
        <taxon>Bacteria</taxon>
        <taxon>Pseudomonadati</taxon>
        <taxon>Bacteroidota</taxon>
        <taxon>Flavobacteriia</taxon>
        <taxon>Flavobacteriales</taxon>
        <taxon>Flavobacteriaceae</taxon>
        <taxon>Tenacibaculum</taxon>
    </lineage>
</organism>